<dbReference type="GO" id="GO:0004177">
    <property type="term" value="F:aminopeptidase activity"/>
    <property type="evidence" value="ECO:0007669"/>
    <property type="project" value="TreeGrafter"/>
</dbReference>
<dbReference type="Gene3D" id="3.60.70.12">
    <property type="entry name" value="L-amino peptidase D-ALA esterase/amidase"/>
    <property type="match status" value="1"/>
</dbReference>
<dbReference type="PANTHER" id="PTHR36512:SF3">
    <property type="entry name" value="BLR5678 PROTEIN"/>
    <property type="match status" value="1"/>
</dbReference>
<dbReference type="AlphaFoldDB" id="A0A0N8VL33"/>
<dbReference type="PANTHER" id="PTHR36512">
    <property type="entry name" value="D-AMINOPEPTIDASE"/>
    <property type="match status" value="1"/>
</dbReference>
<dbReference type="Pfam" id="PF03576">
    <property type="entry name" value="Peptidase_S58"/>
    <property type="match status" value="1"/>
</dbReference>
<evidence type="ECO:0000256" key="1">
    <source>
        <dbReference type="ARBA" id="ARBA00007068"/>
    </source>
</evidence>
<evidence type="ECO:0000313" key="2">
    <source>
        <dbReference type="EMBL" id="KQB35404.1"/>
    </source>
</evidence>
<dbReference type="InterPro" id="IPR005321">
    <property type="entry name" value="Peptidase_S58_DmpA"/>
</dbReference>
<dbReference type="InParanoid" id="A0A0N8VL33"/>
<dbReference type="InterPro" id="IPR016117">
    <property type="entry name" value="ArgJ-like_dom_sf"/>
</dbReference>
<dbReference type="SUPFAM" id="SSF56266">
    <property type="entry name" value="DmpA/ArgJ-like"/>
    <property type="match status" value="1"/>
</dbReference>
<comment type="similarity">
    <text evidence="1">Belongs to the peptidase S58 family.</text>
</comment>
<proteinExistence type="inferred from homology"/>
<organism evidence="2 3">
    <name type="scientific">Acidiplasma cupricumulans</name>
    <dbReference type="NCBI Taxonomy" id="312540"/>
    <lineage>
        <taxon>Archaea</taxon>
        <taxon>Methanobacteriati</taxon>
        <taxon>Thermoplasmatota</taxon>
        <taxon>Thermoplasmata</taxon>
        <taxon>Thermoplasmatales</taxon>
        <taxon>Ferroplasmaceae</taxon>
        <taxon>Acidiplasma</taxon>
    </lineage>
</organism>
<reference evidence="2 3" key="1">
    <citation type="submission" date="2015-09" db="EMBL/GenBank/DDBJ databases">
        <title>Heavy metals and arsenic resistance mechanisms in polyextremophilic archaea of the family Ferroplasmaceae.</title>
        <authorList>
            <person name="Bulaev A.G."/>
            <person name="Kanygina A.V."/>
        </authorList>
    </citation>
    <scope>NUCLEOTIDE SEQUENCE [LARGE SCALE GENOMIC DNA]</scope>
    <source>
        <strain evidence="2 3">BH2</strain>
    </source>
</reference>
<evidence type="ECO:0008006" key="4">
    <source>
        <dbReference type="Google" id="ProtNLM"/>
    </source>
</evidence>
<sequence length="296" mass="32669">MEMGIDGFSICGYTDINRNSGMTMLLCDRPNTSGIFQSGGSPASHEISLLNSNHRPDYSIDGILMTGRSVFGLALISEVYRYLRNINAGSRLDDNYIPIVPAAAIYDLDVNGEIPDREWIERAFKTIGKNIPVGPFWGGTGATVSKYSNGRRIRSGQGYYEISLNNVRVGVYVILNSLGDVYDLNGRNLTNKNIGSLNKLKEKIIEGTIWNEFTRDFKFNTTISAVITNAIISHSEANYIAEAANFGLASRIWPYSTSLDGDTVFCVSSCKYTEQVDKIAEMARMAAELAVLSIFF</sequence>
<gene>
    <name evidence="2" type="ORF">AOG55_06840</name>
</gene>
<protein>
    <recommendedName>
        <fullName evidence="4">Peptidase</fullName>
    </recommendedName>
</protein>
<name>A0A0N8VL33_9ARCH</name>
<keyword evidence="3" id="KW-1185">Reference proteome</keyword>
<dbReference type="Proteomes" id="UP000050301">
    <property type="component" value="Unassembled WGS sequence"/>
</dbReference>
<dbReference type="EMBL" id="LKBH01000139">
    <property type="protein sequence ID" value="KQB35404.1"/>
    <property type="molecule type" value="Genomic_DNA"/>
</dbReference>
<evidence type="ECO:0000313" key="3">
    <source>
        <dbReference type="Proteomes" id="UP000050301"/>
    </source>
</evidence>
<comment type="caution">
    <text evidence="2">The sequence shown here is derived from an EMBL/GenBank/DDBJ whole genome shotgun (WGS) entry which is preliminary data.</text>
</comment>
<accession>A0A0N8VL33</accession>